<dbReference type="Gene3D" id="3.90.550.10">
    <property type="entry name" value="Spore Coat Polysaccharide Biosynthesis Protein SpsA, Chain A"/>
    <property type="match status" value="1"/>
</dbReference>
<gene>
    <name evidence="1" type="ORF">POSPLADRAFT_1138582</name>
</gene>
<accession>A0A1X6N6S1</accession>
<proteinExistence type="predicted"/>
<evidence type="ECO:0008006" key="3">
    <source>
        <dbReference type="Google" id="ProtNLM"/>
    </source>
</evidence>
<dbReference type="RefSeq" id="XP_024341109.1">
    <property type="nucleotide sequence ID" value="XM_024484924.1"/>
</dbReference>
<dbReference type="GeneID" id="36329873"/>
<dbReference type="PANTHER" id="PTHR33604:SF3">
    <property type="entry name" value="OSJNBA0004B13.7 PROTEIN"/>
    <property type="match status" value="1"/>
</dbReference>
<dbReference type="PANTHER" id="PTHR33604">
    <property type="entry name" value="OSJNBA0004B13.7 PROTEIN"/>
    <property type="match status" value="1"/>
</dbReference>
<name>A0A1X6N6S1_9APHY</name>
<evidence type="ECO:0000313" key="2">
    <source>
        <dbReference type="Proteomes" id="UP000194127"/>
    </source>
</evidence>
<dbReference type="OrthoDB" id="2020070at2759"/>
<protein>
    <recommendedName>
        <fullName evidence="3">Glycosyltransferase family 2 protein</fullName>
    </recommendedName>
</protein>
<sequence length="752" mass="84733">MSELLPSHSARITAVLPVTPLSISSLNAEISSILEHSTYLDQVVLLTPPTLLLQAKQSIRTFLGTWGTSGHVELTVSPWLTGTQDVASLRAARQTTSDFVLFLDDSGLQQTEYHIREALLLLEPFSTTVPIGPYGFSDGQSLTCISSSEMPQPATFLIPPFVMPSTLFPSDDLKEETIFGIWRALGESIATPQRDSIGGFVIGPNNVSAPWCRSNKAGSIIETTEGYSFNIVLDPTEQRSDQDATNETCDADSDFLRPALGSFLLVFSTLTDLHNFSPAACRLQRDGHNVHVLLYDEGLCSPPQTSADTKSLVLASCKLEYSVLPVGSETEVPTSLEEWIQCHSLSADVILTTLSEEERFYLHMRSENGSTVIHIPSSDLPFCDWMGSLTLQEYKSWHLPHVDISVITNDRPRSLSRLLASLSTARYFGDSIDLRVNIEQTADLETLKMVDAFEWTHGRMFLHRRVIHGGLLTAVVESWYPRSNHSYGLILEDDVELSPLFYAWVKLALLRYRYGRRDDVSPRLFGISLYQQKNLELRPEGRHPFNARNTFSAAGFVNPHTPYLSQIPCSWGAVYFPEHWREFHSYLSFRLSEYAWDVDQIVVPGVRSNKWTRSWKKYFIELVYLRGYVMLYPNYADYVSLSTNHLEVGSHVKDVPSEVYLRKKKLFLLPLMQLPEDKAFAGTGLLDLPDARLPQWSDLPSLDLLGLSAGEDELMERGKVRRAELTDCAYAVHIDHDIRDLLCLYDQSSEFV</sequence>
<dbReference type="InterPro" id="IPR029044">
    <property type="entry name" value="Nucleotide-diphossugar_trans"/>
</dbReference>
<evidence type="ECO:0000313" key="1">
    <source>
        <dbReference type="EMBL" id="OSX64315.1"/>
    </source>
</evidence>
<dbReference type="Proteomes" id="UP000194127">
    <property type="component" value="Unassembled WGS sequence"/>
</dbReference>
<organism evidence="1 2">
    <name type="scientific">Postia placenta MAD-698-R-SB12</name>
    <dbReference type="NCBI Taxonomy" id="670580"/>
    <lineage>
        <taxon>Eukaryota</taxon>
        <taxon>Fungi</taxon>
        <taxon>Dikarya</taxon>
        <taxon>Basidiomycota</taxon>
        <taxon>Agaricomycotina</taxon>
        <taxon>Agaricomycetes</taxon>
        <taxon>Polyporales</taxon>
        <taxon>Adustoporiaceae</taxon>
        <taxon>Rhodonia</taxon>
    </lineage>
</organism>
<dbReference type="SUPFAM" id="SSF53448">
    <property type="entry name" value="Nucleotide-diphospho-sugar transferases"/>
    <property type="match status" value="1"/>
</dbReference>
<dbReference type="EMBL" id="KZ110594">
    <property type="protein sequence ID" value="OSX64315.1"/>
    <property type="molecule type" value="Genomic_DNA"/>
</dbReference>
<reference evidence="1 2" key="1">
    <citation type="submission" date="2017-04" db="EMBL/GenBank/DDBJ databases">
        <title>Genome Sequence of the Model Brown-Rot Fungus Postia placenta SB12.</title>
        <authorList>
            <consortium name="DOE Joint Genome Institute"/>
            <person name="Gaskell J."/>
            <person name="Kersten P."/>
            <person name="Larrondo L.F."/>
            <person name="Canessa P."/>
            <person name="Martinez D."/>
            <person name="Hibbett D."/>
            <person name="Schmoll M."/>
            <person name="Kubicek C.P."/>
            <person name="Martinez A.T."/>
            <person name="Yadav J."/>
            <person name="Master E."/>
            <person name="Magnuson J.K."/>
            <person name="James T."/>
            <person name="Yaver D."/>
            <person name="Berka R."/>
            <person name="Labutti K."/>
            <person name="Lipzen A."/>
            <person name="Aerts A."/>
            <person name="Barry K."/>
            <person name="Henrissat B."/>
            <person name="Blanchette R."/>
            <person name="Grigoriev I."/>
            <person name="Cullen D."/>
        </authorList>
    </citation>
    <scope>NUCLEOTIDE SEQUENCE [LARGE SCALE GENOMIC DNA]</scope>
    <source>
        <strain evidence="1 2">MAD-698-R-SB12</strain>
    </source>
</reference>
<keyword evidence="2" id="KW-1185">Reference proteome</keyword>
<dbReference type="AlphaFoldDB" id="A0A1X6N6S1"/>
<dbReference type="STRING" id="670580.A0A1X6N6S1"/>